<keyword evidence="6" id="KW-1185">Reference proteome</keyword>
<dbReference type="GO" id="GO:0005524">
    <property type="term" value="F:ATP binding"/>
    <property type="evidence" value="ECO:0007669"/>
    <property type="project" value="UniProtKB-KW"/>
</dbReference>
<dbReference type="CDD" id="cd03230">
    <property type="entry name" value="ABC_DR_subfamily_A"/>
    <property type="match status" value="1"/>
</dbReference>
<evidence type="ECO:0000313" key="6">
    <source>
        <dbReference type="Proteomes" id="UP000305939"/>
    </source>
</evidence>
<dbReference type="InterPro" id="IPR027417">
    <property type="entry name" value="P-loop_NTPase"/>
</dbReference>
<accession>A0A4S3M4M3</accession>
<dbReference type="InterPro" id="IPR003593">
    <property type="entry name" value="AAA+_ATPase"/>
</dbReference>
<dbReference type="Proteomes" id="UP000305939">
    <property type="component" value="Unassembled WGS sequence"/>
</dbReference>
<reference evidence="5 6" key="1">
    <citation type="submission" date="2019-04" db="EMBL/GenBank/DDBJ databases">
        <title>Draft genome sequence of Robertkochia marina CC-AMO-30D.</title>
        <authorList>
            <person name="Hameed A."/>
            <person name="Lin S.-Y."/>
            <person name="Shahina M."/>
            <person name="Lai W.-A."/>
            <person name="Young C.-C."/>
        </authorList>
    </citation>
    <scope>NUCLEOTIDE SEQUENCE [LARGE SCALE GENOMIC DNA]</scope>
    <source>
        <strain evidence="5 6">CC-AMO-30D</strain>
    </source>
</reference>
<keyword evidence="2" id="KW-0547">Nucleotide-binding</keyword>
<dbReference type="AlphaFoldDB" id="A0A4S3M4M3"/>
<feature type="domain" description="ABC transporter" evidence="4">
    <location>
        <begin position="2"/>
        <end position="226"/>
    </location>
</feature>
<dbReference type="InterPro" id="IPR051782">
    <property type="entry name" value="ABC_Transporter_VariousFunc"/>
</dbReference>
<dbReference type="Gene3D" id="3.40.50.300">
    <property type="entry name" value="P-loop containing nucleotide triphosphate hydrolases"/>
    <property type="match status" value="1"/>
</dbReference>
<dbReference type="PANTHER" id="PTHR42939:SF1">
    <property type="entry name" value="ABC TRANSPORTER ATP-BINDING PROTEIN ALBC-RELATED"/>
    <property type="match status" value="1"/>
</dbReference>
<evidence type="ECO:0000256" key="1">
    <source>
        <dbReference type="ARBA" id="ARBA00022448"/>
    </source>
</evidence>
<dbReference type="RefSeq" id="WP_136334627.1">
    <property type="nucleotide sequence ID" value="NZ_QXMP01000001.1"/>
</dbReference>
<name>A0A4S3M4M3_9FLAO</name>
<evidence type="ECO:0000256" key="2">
    <source>
        <dbReference type="ARBA" id="ARBA00022741"/>
    </source>
</evidence>
<keyword evidence="3 5" id="KW-0067">ATP-binding</keyword>
<evidence type="ECO:0000256" key="3">
    <source>
        <dbReference type="ARBA" id="ARBA00022840"/>
    </source>
</evidence>
<proteinExistence type="predicted"/>
<dbReference type="PANTHER" id="PTHR42939">
    <property type="entry name" value="ABC TRANSPORTER ATP-BINDING PROTEIN ALBC-RELATED"/>
    <property type="match status" value="1"/>
</dbReference>
<dbReference type="GO" id="GO:0016887">
    <property type="term" value="F:ATP hydrolysis activity"/>
    <property type="evidence" value="ECO:0007669"/>
    <property type="project" value="InterPro"/>
</dbReference>
<dbReference type="SMART" id="SM00382">
    <property type="entry name" value="AAA"/>
    <property type="match status" value="1"/>
</dbReference>
<dbReference type="OrthoDB" id="9801987at2"/>
<evidence type="ECO:0000313" key="5">
    <source>
        <dbReference type="EMBL" id="THD69137.1"/>
    </source>
</evidence>
<organism evidence="5 6">
    <name type="scientific">Robertkochia marina</name>
    <dbReference type="NCBI Taxonomy" id="1227945"/>
    <lineage>
        <taxon>Bacteria</taxon>
        <taxon>Pseudomonadati</taxon>
        <taxon>Bacteroidota</taxon>
        <taxon>Flavobacteriia</taxon>
        <taxon>Flavobacteriales</taxon>
        <taxon>Flavobacteriaceae</taxon>
        <taxon>Robertkochia</taxon>
    </lineage>
</organism>
<dbReference type="PROSITE" id="PS50893">
    <property type="entry name" value="ABC_TRANSPORTER_2"/>
    <property type="match status" value="1"/>
</dbReference>
<sequence>MIAVEQLYKRFGKNEVLKGIDLKVDQPGVYAILGPNGSGKTTLIKAILGMVIPNKGEITVNGNNVSKSPVYRQDIGYLPQIANFPANLTVKEIIRMIQDLRNSTPDTGQLIEWFGLQPFLDKKLNTLSGGTRQKVNLVLTLMFDSPLIILDEPTSGLDPVALLKLKRLIRHEREAGKTILITSHIMSFVEEMADEIIFLLEGRIHFRGSVHALKEKTHTHDFEKAIAKTLTLNDSYV</sequence>
<keyword evidence="1" id="KW-0813">Transport</keyword>
<dbReference type="Pfam" id="PF00005">
    <property type="entry name" value="ABC_tran"/>
    <property type="match status" value="1"/>
</dbReference>
<evidence type="ECO:0000259" key="4">
    <source>
        <dbReference type="PROSITE" id="PS50893"/>
    </source>
</evidence>
<dbReference type="SUPFAM" id="SSF52540">
    <property type="entry name" value="P-loop containing nucleoside triphosphate hydrolases"/>
    <property type="match status" value="1"/>
</dbReference>
<dbReference type="InterPro" id="IPR003439">
    <property type="entry name" value="ABC_transporter-like_ATP-bd"/>
</dbReference>
<gene>
    <name evidence="5" type="ORF">E7Z59_02055</name>
</gene>
<comment type="caution">
    <text evidence="5">The sequence shown here is derived from an EMBL/GenBank/DDBJ whole genome shotgun (WGS) entry which is preliminary data.</text>
</comment>
<protein>
    <submittedName>
        <fullName evidence="5">ABC transporter ATP-binding protein</fullName>
    </submittedName>
</protein>
<dbReference type="EMBL" id="SSMC01000001">
    <property type="protein sequence ID" value="THD69137.1"/>
    <property type="molecule type" value="Genomic_DNA"/>
</dbReference>